<organism evidence="1 2">
    <name type="scientific">Burkholderia ambifaria MEX-5</name>
    <dbReference type="NCBI Taxonomy" id="396597"/>
    <lineage>
        <taxon>Bacteria</taxon>
        <taxon>Pseudomonadati</taxon>
        <taxon>Pseudomonadota</taxon>
        <taxon>Betaproteobacteria</taxon>
        <taxon>Burkholderiales</taxon>
        <taxon>Burkholderiaceae</taxon>
        <taxon>Burkholderia</taxon>
        <taxon>Burkholderia cepacia complex</taxon>
    </lineage>
</organism>
<dbReference type="AlphaFoldDB" id="B1TGP2"/>
<dbReference type="EMBL" id="ABLK01000533">
    <property type="protein sequence ID" value="EDT37263.1"/>
    <property type="molecule type" value="Genomic_DNA"/>
</dbReference>
<evidence type="ECO:0000313" key="2">
    <source>
        <dbReference type="Proteomes" id="UP000004814"/>
    </source>
</evidence>
<evidence type="ECO:0000313" key="1">
    <source>
        <dbReference type="EMBL" id="EDT37263.1"/>
    </source>
</evidence>
<sequence>MKLFIVPWLDATQPSAPYSALVIADDVSTLPDTTAAGYSGFSIERAGTITVSGFRQPAFNGMSSPTSVRNTYSTAAMQTAFGALKLLSSCAEVPVKSISARRAARSTRIATRI</sequence>
<proteinExistence type="predicted"/>
<name>B1TGP2_9BURK</name>
<comment type="caution">
    <text evidence="1">The sequence shown here is derived from an EMBL/GenBank/DDBJ whole genome shotgun (WGS) entry which is preliminary data.</text>
</comment>
<gene>
    <name evidence="1" type="ORF">BamMEX5DRAFT_6958</name>
</gene>
<protein>
    <submittedName>
        <fullName evidence="1">Uncharacterized protein</fullName>
    </submittedName>
</protein>
<dbReference type="Proteomes" id="UP000004814">
    <property type="component" value="Unassembled WGS sequence"/>
</dbReference>
<accession>B1TGP2</accession>
<reference evidence="1 2" key="1">
    <citation type="submission" date="2008-03" db="EMBL/GenBank/DDBJ databases">
        <title>Sequencing of the draft genome and assembly of Burkholderia ambifaria MEX-5.</title>
        <authorList>
            <consortium name="US DOE Joint Genome Institute (JGI-PGF)"/>
            <person name="Copeland A."/>
            <person name="Lucas S."/>
            <person name="Lapidus A."/>
            <person name="Glavina del Rio T."/>
            <person name="Dalin E."/>
            <person name="Tice H."/>
            <person name="Bruce D."/>
            <person name="Goodwin L."/>
            <person name="Pitluck S."/>
            <person name="Larimer F."/>
            <person name="Land M.L."/>
            <person name="Hauser L."/>
            <person name="Tiedje J."/>
            <person name="Richardson P."/>
        </authorList>
    </citation>
    <scope>NUCLEOTIDE SEQUENCE [LARGE SCALE GENOMIC DNA]</scope>
    <source>
        <strain evidence="1 2">MEX-5</strain>
    </source>
</reference>